<dbReference type="Proteomes" id="UP001470809">
    <property type="component" value="Chromosome"/>
</dbReference>
<protein>
    <submittedName>
        <fullName evidence="2">Uncharacterized protein</fullName>
    </submittedName>
</protein>
<keyword evidence="3" id="KW-1185">Reference proteome</keyword>
<organism evidence="2 3">
    <name type="scientific">Yoonia rhodophyticola</name>
    <dbReference type="NCBI Taxonomy" id="3137370"/>
    <lineage>
        <taxon>Bacteria</taxon>
        <taxon>Pseudomonadati</taxon>
        <taxon>Pseudomonadota</taxon>
        <taxon>Alphaproteobacteria</taxon>
        <taxon>Rhodobacterales</taxon>
        <taxon>Paracoccaceae</taxon>
        <taxon>Yoonia</taxon>
    </lineage>
</organism>
<dbReference type="KEGG" id="yrh:AABB31_20920"/>
<dbReference type="EMBL" id="CP151767">
    <property type="protein sequence ID" value="WZU69662.1"/>
    <property type="molecule type" value="Genomic_DNA"/>
</dbReference>
<dbReference type="AlphaFoldDB" id="A0AAN0NKI9"/>
<dbReference type="RefSeq" id="WP_342078958.1">
    <property type="nucleotide sequence ID" value="NZ_CP151767.2"/>
</dbReference>
<sequence length="133" mass="14971">MKLSMNPFRAGFLASFLFIDHLDDLFGGKSRLHLSVPVLAGRYERLGQIWQSGHFLELQQADSIAAISTLLRYRPRGHQSTFSLFKQASVIVPDPEPEFTPNGSRQGLNEGPNRFSCGAPAPMFLRAARRERR</sequence>
<feature type="region of interest" description="Disordered" evidence="1">
    <location>
        <begin position="95"/>
        <end position="121"/>
    </location>
</feature>
<gene>
    <name evidence="2" type="ORF">AABB31_20920</name>
</gene>
<name>A0AAN0NKI9_9RHOB</name>
<proteinExistence type="predicted"/>
<evidence type="ECO:0000313" key="3">
    <source>
        <dbReference type="Proteomes" id="UP001470809"/>
    </source>
</evidence>
<reference evidence="2" key="1">
    <citation type="submission" date="2024-08" db="EMBL/GenBank/DDBJ databases">
        <title>Phylogenomic analyses of a clade within the roseobacter group suggest taxonomic reassignments of species of the genera Aestuariivita, Citreicella, Loktanella, Nautella, Pelagibaca, Ruegeria, Thalassobius, Thiobacimonas and Tropicibacter, and the proposal o.</title>
        <authorList>
            <person name="Jeon C.O."/>
        </authorList>
    </citation>
    <scope>NUCLEOTIDE SEQUENCE</scope>
    <source>
        <strain evidence="2">SS1-5</strain>
    </source>
</reference>
<accession>A0AAN0NKI9</accession>
<evidence type="ECO:0000313" key="2">
    <source>
        <dbReference type="EMBL" id="WZU69662.1"/>
    </source>
</evidence>
<evidence type="ECO:0000256" key="1">
    <source>
        <dbReference type="SAM" id="MobiDB-lite"/>
    </source>
</evidence>